<evidence type="ECO:0000313" key="4">
    <source>
        <dbReference type="Proteomes" id="UP000783213"/>
    </source>
</evidence>
<dbReference type="EMBL" id="RCSX01000027">
    <property type="protein sequence ID" value="KAF7919551.1"/>
    <property type="molecule type" value="Genomic_DNA"/>
</dbReference>
<proteinExistence type="inferred from homology"/>
<evidence type="ECO:0000313" key="3">
    <source>
        <dbReference type="EMBL" id="KAF7919551.1"/>
    </source>
</evidence>
<comment type="caution">
    <text evidence="3">The sequence shown here is derived from an EMBL/GenBank/DDBJ whole genome shotgun (WGS) entry which is preliminary data.</text>
</comment>
<keyword evidence="4" id="KW-1185">Reference proteome</keyword>
<dbReference type="PANTHER" id="PTHR11552:SF210">
    <property type="entry name" value="GLUCOSE-METHANOL-CHOLINE OXIDOREDUCTASE N-TERMINAL DOMAIN-CONTAINING PROTEIN-RELATED"/>
    <property type="match status" value="1"/>
</dbReference>
<accession>A0ABQ7ICV8</accession>
<reference evidence="3 4" key="1">
    <citation type="journal article" date="2020" name="Genome Biol. Evol.">
        <title>Comparative genomics of Sclerotiniaceae.</title>
        <authorList>
            <person name="Valero Jimenez C.A."/>
            <person name="Steentjes M."/>
            <person name="Scholten O.E."/>
            <person name="Van Kan J.A.L."/>
        </authorList>
    </citation>
    <scope>NUCLEOTIDE SEQUENCE [LARGE SCALE GENOMIC DNA]</scope>
    <source>
        <strain evidence="3 4">B1</strain>
    </source>
</reference>
<dbReference type="PANTHER" id="PTHR11552">
    <property type="entry name" value="GLUCOSE-METHANOL-CHOLINE GMC OXIDOREDUCTASE"/>
    <property type="match status" value="1"/>
</dbReference>
<evidence type="ECO:0000256" key="1">
    <source>
        <dbReference type="ARBA" id="ARBA00010790"/>
    </source>
</evidence>
<evidence type="ECO:0000259" key="2">
    <source>
        <dbReference type="Pfam" id="PF00732"/>
    </source>
</evidence>
<dbReference type="Gene3D" id="3.50.50.60">
    <property type="entry name" value="FAD/NAD(P)-binding domain"/>
    <property type="match status" value="1"/>
</dbReference>
<gene>
    <name evidence="3" type="ORF">EAE98_009391</name>
</gene>
<dbReference type="InterPro" id="IPR012132">
    <property type="entry name" value="GMC_OxRdtase"/>
</dbReference>
<dbReference type="InterPro" id="IPR000172">
    <property type="entry name" value="GMC_OxRdtase_N"/>
</dbReference>
<name>A0ABQ7ICV8_9HELO</name>
<dbReference type="InterPro" id="IPR036188">
    <property type="entry name" value="FAD/NAD-bd_sf"/>
</dbReference>
<comment type="similarity">
    <text evidence="1">Belongs to the GMC oxidoreductase family.</text>
</comment>
<dbReference type="Proteomes" id="UP000783213">
    <property type="component" value="Unassembled WGS sequence"/>
</dbReference>
<dbReference type="SUPFAM" id="SSF51905">
    <property type="entry name" value="FAD/NAD(P)-binding domain"/>
    <property type="match status" value="1"/>
</dbReference>
<dbReference type="GeneID" id="62236162"/>
<dbReference type="Gene3D" id="3.30.560.10">
    <property type="entry name" value="Glucose Oxidase, domain 3"/>
    <property type="match status" value="1"/>
</dbReference>
<sequence>MGGGTAGCMLANRLSENGRYRILLLESGEDLKSDPRTNILSLGLLLMTTDANWGFSTVPQANIGNRTNSASAGRLLGGSSAINGFAFLPNSKLIIDAWANLGNPGWDREAFSRSMDRFTLATSTTNPAKSPLQITVPEENIEWPCVWRDTLATLGFPIAQDGLTSGNILGSLMGGETIGLDKKRSYSAKAYLDDIVRPRSNLTIWTKVTAERIIFENSDSHTPIAVGVTVRDSETGTLKSVLANKEVILSGGTINSPRLLEFQLELKLSNPNVGEHLQNHPLVTVTFEARDEDGFDTIDQLLRKDEEAVPKFKAEYAKGLGPGSKSNLNILAQLPV</sequence>
<feature type="domain" description="Glucose-methanol-choline oxidoreductase N-terminal" evidence="2">
    <location>
        <begin position="2"/>
        <end position="281"/>
    </location>
</feature>
<protein>
    <recommendedName>
        <fullName evidence="2">Glucose-methanol-choline oxidoreductase N-terminal domain-containing protein</fullName>
    </recommendedName>
</protein>
<organism evidence="3 4">
    <name type="scientific">Botrytis deweyae</name>
    <dbReference type="NCBI Taxonomy" id="2478750"/>
    <lineage>
        <taxon>Eukaryota</taxon>
        <taxon>Fungi</taxon>
        <taxon>Dikarya</taxon>
        <taxon>Ascomycota</taxon>
        <taxon>Pezizomycotina</taxon>
        <taxon>Leotiomycetes</taxon>
        <taxon>Helotiales</taxon>
        <taxon>Sclerotiniaceae</taxon>
        <taxon>Botrytis</taxon>
    </lineage>
</organism>
<dbReference type="Pfam" id="PF00732">
    <property type="entry name" value="GMC_oxred_N"/>
    <property type="match status" value="1"/>
</dbReference>
<dbReference type="RefSeq" id="XP_038806779.1">
    <property type="nucleotide sequence ID" value="XM_038957012.1"/>
</dbReference>